<evidence type="ECO:0000313" key="1">
    <source>
        <dbReference type="EMBL" id="EMJ95726.1"/>
    </source>
</evidence>
<dbReference type="Proteomes" id="UP000011988">
    <property type="component" value="Unassembled WGS sequence"/>
</dbReference>
<organism evidence="1 2">
    <name type="scientific">Leptospira alstonii serovar Sichuan str. 79601</name>
    <dbReference type="NCBI Taxonomy" id="1218565"/>
    <lineage>
        <taxon>Bacteria</taxon>
        <taxon>Pseudomonadati</taxon>
        <taxon>Spirochaetota</taxon>
        <taxon>Spirochaetia</taxon>
        <taxon>Leptospirales</taxon>
        <taxon>Leptospiraceae</taxon>
        <taxon>Leptospira</taxon>
    </lineage>
</organism>
<sequence>MKKSTKQMQKIFSTLQSSLLLPLKLIMRYSKLVLILLFKNLLLAFY</sequence>
<comment type="caution">
    <text evidence="1">The sequence shown here is derived from an EMBL/GenBank/DDBJ whole genome shotgun (WGS) entry which is preliminary data.</text>
</comment>
<accession>M6CYZ0</accession>
<dbReference type="AlphaFoldDB" id="M6CYZ0"/>
<protein>
    <submittedName>
        <fullName evidence="1">Uncharacterized protein</fullName>
    </submittedName>
</protein>
<reference evidence="1 2" key="1">
    <citation type="submission" date="2013-01" db="EMBL/GenBank/DDBJ databases">
        <authorList>
            <person name="Harkins D.M."/>
            <person name="Durkin A.S."/>
            <person name="Brinkac L.M."/>
            <person name="Haft D.H."/>
            <person name="Selengut J.D."/>
            <person name="Sanka R."/>
            <person name="DePew J."/>
            <person name="Purushe J."/>
            <person name="Galloway R.L."/>
            <person name="Vinetz J.M."/>
            <person name="Sutton G.G."/>
            <person name="Nierman W.C."/>
            <person name="Fouts D.E."/>
        </authorList>
    </citation>
    <scope>NUCLEOTIDE SEQUENCE [LARGE SCALE GENOMIC DNA]</scope>
    <source>
        <strain evidence="1 2">79601</strain>
    </source>
</reference>
<evidence type="ECO:0000313" key="2">
    <source>
        <dbReference type="Proteomes" id="UP000011988"/>
    </source>
</evidence>
<dbReference type="PATRIC" id="fig|1218565.3.peg.1691"/>
<gene>
    <name evidence="1" type="ORF">LEP1GSC194_3097</name>
</gene>
<name>M6CYZ0_9LEPT</name>
<dbReference type="EMBL" id="ANIK01000031">
    <property type="protein sequence ID" value="EMJ95726.1"/>
    <property type="molecule type" value="Genomic_DNA"/>
</dbReference>
<proteinExistence type="predicted"/>